<dbReference type="Pfam" id="PF13302">
    <property type="entry name" value="Acetyltransf_3"/>
    <property type="match status" value="1"/>
</dbReference>
<accession>A0A6J7QQT5</accession>
<dbReference type="EMBL" id="CAFBMF010000004">
    <property type="protein sequence ID" value="CAB4888413.1"/>
    <property type="molecule type" value="Genomic_DNA"/>
</dbReference>
<dbReference type="EMBL" id="CAEZYH010000003">
    <property type="protein sequence ID" value="CAB4707229.1"/>
    <property type="molecule type" value="Genomic_DNA"/>
</dbReference>
<evidence type="ECO:0000313" key="4">
    <source>
        <dbReference type="EMBL" id="CAB5018043.1"/>
    </source>
</evidence>
<sequence length="190" mass="21564">MTSLHVMVLLRAVHIEDEEKILTWRNSPDVAAFMYRDDPISPAEHSHWFQSIISDTESSVVRVLEHNSVASGLSSLSKIDLRHKSCEWGGYLAPNIDRGGGIGRAMLFLALQQAFEELELNRVVVEVLVGNHTALKLYESIGFVREGYLRERAWHTSGPIDVISLSMLRKDWKNIEEKTRLDLVNRGLVN</sequence>
<dbReference type="AlphaFoldDB" id="A0A6J7QQT5"/>
<dbReference type="PROSITE" id="PS51186">
    <property type="entry name" value="GNAT"/>
    <property type="match status" value="1"/>
</dbReference>
<proteinExistence type="predicted"/>
<dbReference type="SUPFAM" id="SSF55729">
    <property type="entry name" value="Acyl-CoA N-acyltransferases (Nat)"/>
    <property type="match status" value="1"/>
</dbReference>
<dbReference type="EMBL" id="CAFBPS010000003">
    <property type="protein sequence ID" value="CAB5018043.1"/>
    <property type="molecule type" value="Genomic_DNA"/>
</dbReference>
<dbReference type="GO" id="GO:0016747">
    <property type="term" value="F:acyltransferase activity, transferring groups other than amino-acyl groups"/>
    <property type="evidence" value="ECO:0007669"/>
    <property type="project" value="InterPro"/>
</dbReference>
<dbReference type="InterPro" id="IPR020036">
    <property type="entry name" value="PseH"/>
</dbReference>
<evidence type="ECO:0000313" key="2">
    <source>
        <dbReference type="EMBL" id="CAB4707229.1"/>
    </source>
</evidence>
<dbReference type="InterPro" id="IPR016181">
    <property type="entry name" value="Acyl_CoA_acyltransferase"/>
</dbReference>
<dbReference type="Gene3D" id="3.40.630.30">
    <property type="match status" value="1"/>
</dbReference>
<protein>
    <submittedName>
        <fullName evidence="4">Unannotated protein</fullName>
    </submittedName>
</protein>
<name>A0A6J7QQT5_9ZZZZ</name>
<evidence type="ECO:0000313" key="3">
    <source>
        <dbReference type="EMBL" id="CAB4888413.1"/>
    </source>
</evidence>
<evidence type="ECO:0000259" key="1">
    <source>
        <dbReference type="PROSITE" id="PS51186"/>
    </source>
</evidence>
<feature type="domain" description="N-acetyltransferase" evidence="1">
    <location>
        <begin position="8"/>
        <end position="172"/>
    </location>
</feature>
<dbReference type="NCBIfam" id="TIGR03585">
    <property type="entry name" value="PseH"/>
    <property type="match status" value="1"/>
</dbReference>
<gene>
    <name evidence="2" type="ORF">UFOPK2658_00168</name>
    <name evidence="3" type="ORF">UFOPK3494_00130</name>
    <name evidence="4" type="ORF">UFOPK4134_00104</name>
</gene>
<organism evidence="4">
    <name type="scientific">freshwater metagenome</name>
    <dbReference type="NCBI Taxonomy" id="449393"/>
    <lineage>
        <taxon>unclassified sequences</taxon>
        <taxon>metagenomes</taxon>
        <taxon>ecological metagenomes</taxon>
    </lineage>
</organism>
<dbReference type="PANTHER" id="PTHR43415:SF3">
    <property type="entry name" value="GNAT-FAMILY ACETYLTRANSFERASE"/>
    <property type="match status" value="1"/>
</dbReference>
<dbReference type="InterPro" id="IPR000182">
    <property type="entry name" value="GNAT_dom"/>
</dbReference>
<dbReference type="PANTHER" id="PTHR43415">
    <property type="entry name" value="SPERMIDINE N(1)-ACETYLTRANSFERASE"/>
    <property type="match status" value="1"/>
</dbReference>
<reference evidence="4" key="1">
    <citation type="submission" date="2020-05" db="EMBL/GenBank/DDBJ databases">
        <authorList>
            <person name="Chiriac C."/>
            <person name="Salcher M."/>
            <person name="Ghai R."/>
            <person name="Kavagutti S V."/>
        </authorList>
    </citation>
    <scope>NUCLEOTIDE SEQUENCE</scope>
</reference>